<dbReference type="GeneID" id="78823353"/>
<dbReference type="RefSeq" id="WP_274326392.1">
    <property type="nucleotide sequence ID" value="NZ_CP118160.1"/>
</dbReference>
<proteinExistence type="predicted"/>
<organism evidence="1 2">
    <name type="scientific">Halosimplex aquaticum</name>
    <dbReference type="NCBI Taxonomy" id="3026162"/>
    <lineage>
        <taxon>Archaea</taxon>
        <taxon>Methanobacteriati</taxon>
        <taxon>Methanobacteriota</taxon>
        <taxon>Stenosarchaea group</taxon>
        <taxon>Halobacteria</taxon>
        <taxon>Halobacteriales</taxon>
        <taxon>Haloarculaceae</taxon>
        <taxon>Halosimplex</taxon>
    </lineage>
</organism>
<reference evidence="1 2" key="1">
    <citation type="journal article" date="2019" name="Int. J. Syst. Evol. Microbiol.">
        <title>The Global Catalogue of Microorganisms (GCM) 10K type strain sequencing project: providing services to taxonomists for standard genome sequencing and annotation.</title>
        <authorList>
            <consortium name="The Broad Institute Genomics Platform"/>
            <consortium name="The Broad Institute Genome Sequencing Center for Infectious Disease"/>
            <person name="Wu L."/>
            <person name="Ma J."/>
        </authorList>
    </citation>
    <scope>NUCLEOTIDE SEQUENCE [LARGE SCALE GENOMIC DNA]</scope>
    <source>
        <strain evidence="1 2">XZYJT29</strain>
    </source>
</reference>
<dbReference type="InterPro" id="IPR058483">
    <property type="entry name" value="DUF8170"/>
</dbReference>
<dbReference type="AlphaFoldDB" id="A0ABD5YBR2"/>
<evidence type="ECO:0000313" key="1">
    <source>
        <dbReference type="EMBL" id="MFC7143149.1"/>
    </source>
</evidence>
<sequence length="125" mass="14293">MTDSSPPPDAGEIMTVVHEAVGGIELEPAEKREIWRFTQRELPYLWSQRTSYFILGSYRDPYIRRLHAVQNELTKQLGAYPFIMGDLLELPTDRLNTFDIMFSLLATYSDYIVGVFEKESGGRGA</sequence>
<dbReference type="EMBL" id="JBHTAS010000004">
    <property type="protein sequence ID" value="MFC7143149.1"/>
    <property type="molecule type" value="Genomic_DNA"/>
</dbReference>
<keyword evidence="2" id="KW-1185">Reference proteome</keyword>
<name>A0ABD5YBR2_9EURY</name>
<dbReference type="Proteomes" id="UP001596432">
    <property type="component" value="Unassembled WGS sequence"/>
</dbReference>
<comment type="caution">
    <text evidence="1">The sequence shown here is derived from an EMBL/GenBank/DDBJ whole genome shotgun (WGS) entry which is preliminary data.</text>
</comment>
<dbReference type="Pfam" id="PF26508">
    <property type="entry name" value="DUF8170"/>
    <property type="match status" value="1"/>
</dbReference>
<accession>A0ABD5YBR2</accession>
<protein>
    <submittedName>
        <fullName evidence="1">Uncharacterized protein</fullName>
    </submittedName>
</protein>
<evidence type="ECO:0000313" key="2">
    <source>
        <dbReference type="Proteomes" id="UP001596432"/>
    </source>
</evidence>
<gene>
    <name evidence="1" type="ORF">ACFQMA_25500</name>
</gene>